<evidence type="ECO:0000313" key="2">
    <source>
        <dbReference type="EMBL" id="CAB4160052.1"/>
    </source>
</evidence>
<protein>
    <submittedName>
        <fullName evidence="2">Uncharacterized protein</fullName>
    </submittedName>
</protein>
<sequence length="115" mass="13289">MNYKHIALAFAMFLVGQIIVWVQVNGPLIWDWAKTYRMALMLLGVPITWLFMEATRYCVSGFGGLFWPGRFTSFVAGIFIFTCMTYIFRDEAINLKTAVSLLLAFCLILVQLFWK</sequence>
<accession>A0A6J5NMT3</accession>
<keyword evidence="1" id="KW-0472">Membrane</keyword>
<organism evidence="2">
    <name type="scientific">uncultured Caudovirales phage</name>
    <dbReference type="NCBI Taxonomy" id="2100421"/>
    <lineage>
        <taxon>Viruses</taxon>
        <taxon>Duplodnaviria</taxon>
        <taxon>Heunggongvirae</taxon>
        <taxon>Uroviricota</taxon>
        <taxon>Caudoviricetes</taxon>
        <taxon>Peduoviridae</taxon>
        <taxon>Maltschvirus</taxon>
        <taxon>Maltschvirus maltsch</taxon>
    </lineage>
</organism>
<dbReference type="EMBL" id="LR796697">
    <property type="protein sequence ID" value="CAB4160052.1"/>
    <property type="molecule type" value="Genomic_DNA"/>
</dbReference>
<keyword evidence="1" id="KW-1133">Transmembrane helix</keyword>
<proteinExistence type="predicted"/>
<feature type="transmembrane region" description="Helical" evidence="1">
    <location>
        <begin position="36"/>
        <end position="52"/>
    </location>
</feature>
<feature type="transmembrane region" description="Helical" evidence="1">
    <location>
        <begin position="6"/>
        <end position="24"/>
    </location>
</feature>
<reference evidence="2" key="1">
    <citation type="submission" date="2020-04" db="EMBL/GenBank/DDBJ databases">
        <authorList>
            <person name="Chiriac C."/>
            <person name="Salcher M."/>
            <person name="Ghai R."/>
            <person name="Kavagutti S V."/>
        </authorList>
    </citation>
    <scope>NUCLEOTIDE SEQUENCE</scope>
</reference>
<evidence type="ECO:0000256" key="1">
    <source>
        <dbReference type="SAM" id="Phobius"/>
    </source>
</evidence>
<feature type="transmembrane region" description="Helical" evidence="1">
    <location>
        <begin position="95"/>
        <end position="114"/>
    </location>
</feature>
<feature type="transmembrane region" description="Helical" evidence="1">
    <location>
        <begin position="64"/>
        <end position="88"/>
    </location>
</feature>
<gene>
    <name evidence="2" type="ORF">UFOVP723_48</name>
</gene>
<keyword evidence="1" id="KW-0812">Transmembrane</keyword>
<name>A0A6J5NMT3_9CAUD</name>